<feature type="region of interest" description="Disordered" evidence="3">
    <location>
        <begin position="1103"/>
        <end position="1122"/>
    </location>
</feature>
<feature type="compositionally biased region" description="Basic residues" evidence="3">
    <location>
        <begin position="907"/>
        <end position="917"/>
    </location>
</feature>
<feature type="domain" description="Ras-associating" evidence="5">
    <location>
        <begin position="1010"/>
        <end position="1100"/>
    </location>
</feature>
<feature type="compositionally biased region" description="Low complexity" evidence="3">
    <location>
        <begin position="922"/>
        <end position="932"/>
    </location>
</feature>
<dbReference type="PROSITE" id="PS00720">
    <property type="entry name" value="RASGEF"/>
    <property type="match status" value="1"/>
</dbReference>
<evidence type="ECO:0008006" key="9">
    <source>
        <dbReference type="Google" id="ProtNLM"/>
    </source>
</evidence>
<proteinExistence type="predicted"/>
<gene>
    <name evidence="7" type="ORF">ONE63_003178</name>
</gene>
<dbReference type="GO" id="GO:0007265">
    <property type="term" value="P:Ras protein signal transduction"/>
    <property type="evidence" value="ECO:0007669"/>
    <property type="project" value="TreeGrafter"/>
</dbReference>
<evidence type="ECO:0000259" key="4">
    <source>
        <dbReference type="PROSITE" id="PS50009"/>
    </source>
</evidence>
<dbReference type="InterPro" id="IPR008937">
    <property type="entry name" value="Ras-like_GEF"/>
</dbReference>
<evidence type="ECO:0000256" key="3">
    <source>
        <dbReference type="SAM" id="MobiDB-lite"/>
    </source>
</evidence>
<dbReference type="Pfam" id="PF00788">
    <property type="entry name" value="RA"/>
    <property type="match status" value="1"/>
</dbReference>
<dbReference type="PANTHER" id="PTHR23113">
    <property type="entry name" value="GUANINE NUCLEOTIDE EXCHANGE FACTOR"/>
    <property type="match status" value="1"/>
</dbReference>
<dbReference type="SMART" id="SM00147">
    <property type="entry name" value="RasGEF"/>
    <property type="match status" value="1"/>
</dbReference>
<dbReference type="Pfam" id="PF00618">
    <property type="entry name" value="RasGEF_N"/>
    <property type="match status" value="1"/>
</dbReference>
<feature type="compositionally biased region" description="Low complexity" evidence="3">
    <location>
        <begin position="954"/>
        <end position="983"/>
    </location>
</feature>
<dbReference type="InterPro" id="IPR019804">
    <property type="entry name" value="Ras_G-nucl-exch_fac_CS"/>
</dbReference>
<evidence type="ECO:0000313" key="7">
    <source>
        <dbReference type="EMBL" id="KAJ1521514.1"/>
    </source>
</evidence>
<feature type="compositionally biased region" description="Pro residues" evidence="3">
    <location>
        <begin position="27"/>
        <end position="37"/>
    </location>
</feature>
<dbReference type="Gene3D" id="1.20.870.10">
    <property type="entry name" value="Son of sevenless (SoS) protein Chain: S domain 1"/>
    <property type="match status" value="1"/>
</dbReference>
<evidence type="ECO:0000313" key="8">
    <source>
        <dbReference type="Proteomes" id="UP001075354"/>
    </source>
</evidence>
<dbReference type="Gene3D" id="1.10.840.10">
    <property type="entry name" value="Ras guanine-nucleotide exchange factors catalytic domain"/>
    <property type="match status" value="1"/>
</dbReference>
<name>A0AAV7X6I7_9NEOP</name>
<evidence type="ECO:0000259" key="5">
    <source>
        <dbReference type="PROSITE" id="PS50200"/>
    </source>
</evidence>
<feature type="compositionally biased region" description="Low complexity" evidence="3">
    <location>
        <begin position="38"/>
        <end position="52"/>
    </location>
</feature>
<dbReference type="CDD" id="cd06224">
    <property type="entry name" value="REM"/>
    <property type="match status" value="1"/>
</dbReference>
<dbReference type="InterPro" id="IPR023578">
    <property type="entry name" value="Ras_GEF_dom_sf"/>
</dbReference>
<dbReference type="InterPro" id="IPR000159">
    <property type="entry name" value="RA_dom"/>
</dbReference>
<comment type="caution">
    <text evidence="7">The sequence shown here is derived from an EMBL/GenBank/DDBJ whole genome shotgun (WGS) entry which is preliminary data.</text>
</comment>
<reference evidence="7" key="1">
    <citation type="submission" date="2022-12" db="EMBL/GenBank/DDBJ databases">
        <title>Chromosome-level genome assembly of the bean flower thrips Megalurothrips usitatus.</title>
        <authorList>
            <person name="Ma L."/>
            <person name="Liu Q."/>
            <person name="Li H."/>
            <person name="Cai W."/>
        </authorList>
    </citation>
    <scope>NUCLEOTIDE SEQUENCE</scope>
    <source>
        <strain evidence="7">Cailab_2022a</strain>
    </source>
</reference>
<feature type="compositionally biased region" description="Acidic residues" evidence="3">
    <location>
        <begin position="267"/>
        <end position="276"/>
    </location>
</feature>
<dbReference type="SUPFAM" id="SSF54236">
    <property type="entry name" value="Ubiquitin-like"/>
    <property type="match status" value="1"/>
</dbReference>
<dbReference type="AlphaFoldDB" id="A0AAV7X6I7"/>
<dbReference type="SUPFAM" id="SSF48366">
    <property type="entry name" value="Ras GEF"/>
    <property type="match status" value="1"/>
</dbReference>
<dbReference type="SMART" id="SM00229">
    <property type="entry name" value="RasGEFN"/>
    <property type="match status" value="1"/>
</dbReference>
<keyword evidence="8" id="KW-1185">Reference proteome</keyword>
<dbReference type="PROSITE" id="PS50212">
    <property type="entry name" value="RASGEF_NTER"/>
    <property type="match status" value="1"/>
</dbReference>
<feature type="region of interest" description="Disordered" evidence="3">
    <location>
        <begin position="161"/>
        <end position="184"/>
    </location>
</feature>
<dbReference type="PANTHER" id="PTHR23113:SF312">
    <property type="entry name" value="RAL GUANINE NUCLEOTIDE DISSOCIATION STIMULATOR-LIKE, ISOFORM E"/>
    <property type="match status" value="1"/>
</dbReference>
<feature type="region of interest" description="Disordered" evidence="3">
    <location>
        <begin position="209"/>
        <end position="276"/>
    </location>
</feature>
<sequence length="1122" mass="123110">MADAATLSPLLPGGQDAITPPIEFRDPPAPPPPPPPAEAAAGDASPALPSPGRVRRSIAEFNARVSSVQKLVAAKSPVVLVNGHHEEPGSAGTCAGCRQTWPVDGRGFDVDEFGFIKFDERRMVCPGSPARSPVHVPPGSSRPLPPRPVVPLVCVTPVGAGDGAGDGAGPLPLGPSPPSTTASSASLRMHLLAPTDEVAFLLPSPKRARRFSAPSAPDRAPSPEPGADDPADEDVARTVRLAMRRPSDLGIIPISPPGTVDPTPGDGDGDDDDDVDERFKNLRNELFEVMQRSIDSVKTPRGSLGTPTPLPTPSPGRAPVHEDAAVKQTLLVPEAHPGAGCWTPSPVTPQASRGLKGLLLQCAGAGSLLSWMRRSNQRRPPTATWLVKVSAGRPAPGRAVTYPTWRLWGEERADGAIYTVYLKKVRYHRPNKTVAAEGDADDHISHLEWETVRVRFVKAATLEKLVESLATDDGELESTYINVFLSTYRTFSTTETVLGLLLDRYEQLVSTATSTDDERKVLDQHKKTLVVALHVWLDSFPEDFRDPPHHPNLQQMLLFCRQHLPDSELHVKARFRLDRFHRDDALLDPRHAYAAESLSLNNNHPLVNGGGPPRPPYHFPDVPEAHFAEQLTRMDMELFRKLVPHQCLGAVWSRRDKSRSQEAATVLATVNQFNAVSFRVISSVLTGADLRPGERGKIIATWIDIAQELRVLKNFSSLKAIISGLQSNPVYRLQRTWQTINKEKVAVYEELARIFSEENNQWAQRELLMREGTAKFADTAGEHDKQLQKVFQKQQNNSGNISHGTIPYLGTFLTDLTMIDTAIPDMVGEGMINFDKRRKEFEVLAQIKLLQGAANAYNIPHDPLFDRWFDSVLVLDDREAYHLSCQIEPPAPNGPTAASQGTASRDGRHRRKPGLGHRKNDSIASTSSSSSSQFYCDLDSLPSSPRNSLDRKASPSQMSSSSSNSSLRSLDVSVTSSNNSSNRLHPHPHPHPPHLNAQLNLSAPLDQPLDFYIIRVTVEPAGPETDGVIMYKSIMLSNNERTPQVIRNAMLKIGIEGNPEDYSLSQILPDKEMLLPPNANVYYAVNTQFNLNFILRNKKVKKEPAPVPPCRTRLSKKSLPTS</sequence>
<evidence type="ECO:0000256" key="2">
    <source>
        <dbReference type="PROSITE-ProRule" id="PRU00168"/>
    </source>
</evidence>
<dbReference type="PROSITE" id="PS50200">
    <property type="entry name" value="RA"/>
    <property type="match status" value="1"/>
</dbReference>
<dbReference type="Pfam" id="PF00617">
    <property type="entry name" value="RasGEF"/>
    <property type="match status" value="1"/>
</dbReference>
<feature type="region of interest" description="Disordered" evidence="3">
    <location>
        <begin position="297"/>
        <end position="316"/>
    </location>
</feature>
<dbReference type="CDD" id="cd00153">
    <property type="entry name" value="RA_RalGDS_like"/>
    <property type="match status" value="1"/>
</dbReference>
<dbReference type="InterPro" id="IPR000651">
    <property type="entry name" value="Ras-like_Gua-exchang_fac_N"/>
</dbReference>
<dbReference type="InterPro" id="IPR001895">
    <property type="entry name" value="RASGEF_cat_dom"/>
</dbReference>
<dbReference type="InterPro" id="IPR029071">
    <property type="entry name" value="Ubiquitin-like_domsf"/>
</dbReference>
<evidence type="ECO:0000259" key="6">
    <source>
        <dbReference type="PROSITE" id="PS50212"/>
    </source>
</evidence>
<organism evidence="7 8">
    <name type="scientific">Megalurothrips usitatus</name>
    <name type="common">bean blossom thrips</name>
    <dbReference type="NCBI Taxonomy" id="439358"/>
    <lineage>
        <taxon>Eukaryota</taxon>
        <taxon>Metazoa</taxon>
        <taxon>Ecdysozoa</taxon>
        <taxon>Arthropoda</taxon>
        <taxon>Hexapoda</taxon>
        <taxon>Insecta</taxon>
        <taxon>Pterygota</taxon>
        <taxon>Neoptera</taxon>
        <taxon>Paraneoptera</taxon>
        <taxon>Thysanoptera</taxon>
        <taxon>Terebrantia</taxon>
        <taxon>Thripoidea</taxon>
        <taxon>Thripidae</taxon>
        <taxon>Megalurothrips</taxon>
    </lineage>
</organism>
<dbReference type="SMART" id="SM00314">
    <property type="entry name" value="RA"/>
    <property type="match status" value="1"/>
</dbReference>
<dbReference type="CDD" id="cd00155">
    <property type="entry name" value="RasGEF"/>
    <property type="match status" value="1"/>
</dbReference>
<evidence type="ECO:0000256" key="1">
    <source>
        <dbReference type="ARBA" id="ARBA00022658"/>
    </source>
</evidence>
<protein>
    <recommendedName>
        <fullName evidence="9">Ral guanine nucleotide dissociation stimulator-like 1</fullName>
    </recommendedName>
</protein>
<dbReference type="EMBL" id="JAPTSV010000013">
    <property type="protein sequence ID" value="KAJ1521514.1"/>
    <property type="molecule type" value="Genomic_DNA"/>
</dbReference>
<dbReference type="InterPro" id="IPR036964">
    <property type="entry name" value="RASGEF_cat_dom_sf"/>
</dbReference>
<keyword evidence="1 2" id="KW-0344">Guanine-nucleotide releasing factor</keyword>
<feature type="domain" description="Ras-GEF" evidence="4">
    <location>
        <begin position="623"/>
        <end position="890"/>
    </location>
</feature>
<dbReference type="Proteomes" id="UP001075354">
    <property type="component" value="Chromosome 13"/>
</dbReference>
<feature type="domain" description="N-terminal Ras-GEF" evidence="6">
    <location>
        <begin position="453"/>
        <end position="581"/>
    </location>
</feature>
<dbReference type="Gene3D" id="3.10.20.90">
    <property type="entry name" value="Phosphatidylinositol 3-kinase Catalytic Subunit, Chain A, domain 1"/>
    <property type="match status" value="1"/>
</dbReference>
<feature type="region of interest" description="Disordered" evidence="3">
    <location>
        <begin position="885"/>
        <end position="998"/>
    </location>
</feature>
<accession>A0AAV7X6I7</accession>
<feature type="region of interest" description="Disordered" evidence="3">
    <location>
        <begin position="1"/>
        <end position="53"/>
    </location>
</feature>
<dbReference type="GO" id="GO:0005886">
    <property type="term" value="C:plasma membrane"/>
    <property type="evidence" value="ECO:0007669"/>
    <property type="project" value="TreeGrafter"/>
</dbReference>
<dbReference type="PROSITE" id="PS50009">
    <property type="entry name" value="RASGEF_CAT"/>
    <property type="match status" value="1"/>
</dbReference>
<dbReference type="GO" id="GO:0005085">
    <property type="term" value="F:guanyl-nucleotide exchange factor activity"/>
    <property type="evidence" value="ECO:0007669"/>
    <property type="project" value="UniProtKB-KW"/>
</dbReference>